<gene>
    <name evidence="3" type="primary">cheB</name>
    <name evidence="8" type="ORF">I6U48_11695</name>
</gene>
<evidence type="ECO:0000259" key="7">
    <source>
        <dbReference type="PROSITE" id="PS50122"/>
    </source>
</evidence>
<comment type="catalytic activity">
    <reaction evidence="3">
        <text>[protein]-L-glutamate 5-O-methyl ester + H2O = L-glutamyl-[protein] + methanol + H(+)</text>
        <dbReference type="Rhea" id="RHEA:23236"/>
        <dbReference type="Rhea" id="RHEA-COMP:10208"/>
        <dbReference type="Rhea" id="RHEA-COMP:10311"/>
        <dbReference type="ChEBI" id="CHEBI:15377"/>
        <dbReference type="ChEBI" id="CHEBI:15378"/>
        <dbReference type="ChEBI" id="CHEBI:17790"/>
        <dbReference type="ChEBI" id="CHEBI:29973"/>
        <dbReference type="ChEBI" id="CHEBI:82795"/>
        <dbReference type="EC" id="3.1.1.61"/>
    </reaction>
</comment>
<dbReference type="HAMAP" id="MF_00099">
    <property type="entry name" value="CheB_chemtxs"/>
    <property type="match status" value="1"/>
</dbReference>
<feature type="active site" evidence="3 4">
    <location>
        <position position="286"/>
    </location>
</feature>
<dbReference type="AlphaFoldDB" id="A0A949X481"/>
<proteinExistence type="inferred from homology"/>
<dbReference type="Proteomes" id="UP000694308">
    <property type="component" value="Unassembled WGS sequence"/>
</dbReference>
<dbReference type="PANTHER" id="PTHR42872:SF6">
    <property type="entry name" value="PROTEIN-GLUTAMATE METHYLESTERASE_PROTEIN-GLUTAMINE GLUTAMINASE"/>
    <property type="match status" value="1"/>
</dbReference>
<dbReference type="PIRSF" id="PIRSF000876">
    <property type="entry name" value="RR_chemtxs_CheB"/>
    <property type="match status" value="1"/>
</dbReference>
<dbReference type="Pfam" id="PF01339">
    <property type="entry name" value="CheB_methylest"/>
    <property type="match status" value="1"/>
</dbReference>
<dbReference type="CDD" id="cd17541">
    <property type="entry name" value="REC_CheB-like"/>
    <property type="match status" value="1"/>
</dbReference>
<keyword evidence="1 3" id="KW-0963">Cytoplasm</keyword>
<protein>
    <recommendedName>
        <fullName evidence="3">Protein-glutamate methylesterase/protein-glutamine glutaminase</fullName>
        <ecNumber evidence="3">3.1.1.61</ecNumber>
        <ecNumber evidence="3">3.5.1.44</ecNumber>
    </recommendedName>
</protein>
<reference evidence="8" key="1">
    <citation type="submission" date="2020-12" db="EMBL/GenBank/DDBJ databases">
        <title>Clostridium thailandense sp. nov., a novel acetogenic bacterium isolated from peat land soil in Thailand.</title>
        <authorList>
            <person name="Chaikitkaew S."/>
            <person name="Birkeland N.K."/>
        </authorList>
    </citation>
    <scope>NUCLEOTIDE SEQUENCE</scope>
    <source>
        <strain evidence="8">PL3</strain>
    </source>
</reference>
<comment type="subcellular location">
    <subcellularLocation>
        <location evidence="3">Cytoplasm</location>
    </subcellularLocation>
</comment>
<dbReference type="SMART" id="SM00448">
    <property type="entry name" value="REC"/>
    <property type="match status" value="1"/>
</dbReference>
<feature type="domain" description="Response regulatory" evidence="6">
    <location>
        <begin position="8"/>
        <end position="121"/>
    </location>
</feature>
<dbReference type="EMBL" id="JAEEGC010000049">
    <property type="protein sequence ID" value="MBV7273573.1"/>
    <property type="molecule type" value="Genomic_DNA"/>
</dbReference>
<dbReference type="EC" id="3.5.1.44" evidence="3"/>
<accession>A0A949X481</accession>
<dbReference type="PANTHER" id="PTHR42872">
    <property type="entry name" value="PROTEIN-GLUTAMATE METHYLESTERASE/PROTEIN-GLUTAMINE GLUTAMINASE"/>
    <property type="match status" value="1"/>
</dbReference>
<dbReference type="GO" id="GO:0008984">
    <property type="term" value="F:protein-glutamate methylesterase activity"/>
    <property type="evidence" value="ECO:0007669"/>
    <property type="project" value="UniProtKB-UniRule"/>
</dbReference>
<dbReference type="PROSITE" id="PS50110">
    <property type="entry name" value="RESPONSE_REGULATORY"/>
    <property type="match status" value="1"/>
</dbReference>
<dbReference type="Pfam" id="PF00072">
    <property type="entry name" value="Response_reg"/>
    <property type="match status" value="1"/>
</dbReference>
<dbReference type="CDD" id="cd16432">
    <property type="entry name" value="CheB_Rec"/>
    <property type="match status" value="1"/>
</dbReference>
<keyword evidence="3 4" id="KW-0378">Hydrolase</keyword>
<comment type="function">
    <text evidence="3">Involved in chemotaxis. Part of a chemotaxis signal transduction system that modulates chemotaxis in response to various stimuli. Catalyzes the demethylation of specific methylglutamate residues introduced into the chemoreceptors (methyl-accepting chemotaxis proteins or MCP) by CheR. Also mediates the irreversible deamidation of specific glutamine residues to glutamic acid.</text>
</comment>
<evidence type="ECO:0000256" key="2">
    <source>
        <dbReference type="ARBA" id="ARBA00022500"/>
    </source>
</evidence>
<feature type="active site" evidence="3 4">
    <location>
        <position position="164"/>
    </location>
</feature>
<evidence type="ECO:0000256" key="1">
    <source>
        <dbReference type="ARBA" id="ARBA00022490"/>
    </source>
</evidence>
<evidence type="ECO:0000256" key="3">
    <source>
        <dbReference type="HAMAP-Rule" id="MF_00099"/>
    </source>
</evidence>
<dbReference type="InterPro" id="IPR008248">
    <property type="entry name" value="CheB-like"/>
</dbReference>
<comment type="PTM">
    <text evidence="3">Phosphorylated by CheA. Phosphorylation of the N-terminal regulatory domain activates the methylesterase activity.</text>
</comment>
<dbReference type="GO" id="GO:0006935">
    <property type="term" value="P:chemotaxis"/>
    <property type="evidence" value="ECO:0007669"/>
    <property type="project" value="UniProtKB-UniRule"/>
</dbReference>
<dbReference type="RefSeq" id="WP_218320640.1">
    <property type="nucleotide sequence ID" value="NZ_JAEEGC010000049.1"/>
</dbReference>
<dbReference type="EC" id="3.1.1.61" evidence="3"/>
<feature type="domain" description="CheB-type methylesterase" evidence="7">
    <location>
        <begin position="152"/>
        <end position="344"/>
    </location>
</feature>
<dbReference type="PROSITE" id="PS50122">
    <property type="entry name" value="CHEB"/>
    <property type="match status" value="1"/>
</dbReference>
<evidence type="ECO:0000256" key="5">
    <source>
        <dbReference type="PROSITE-ProRule" id="PRU00169"/>
    </source>
</evidence>
<dbReference type="NCBIfam" id="NF001965">
    <property type="entry name" value="PRK00742.1"/>
    <property type="match status" value="1"/>
</dbReference>
<name>A0A949X481_9CLOT</name>
<feature type="active site" evidence="3 4">
    <location>
        <position position="190"/>
    </location>
</feature>
<comment type="similarity">
    <text evidence="3">Belongs to the CheB family.</text>
</comment>
<dbReference type="GO" id="GO:0050568">
    <property type="term" value="F:protein-glutamine glutaminase activity"/>
    <property type="evidence" value="ECO:0007669"/>
    <property type="project" value="UniProtKB-UniRule"/>
</dbReference>
<comment type="domain">
    <text evidence="3">Contains a C-terminal catalytic domain, and an N-terminal region which modulates catalytic activity.</text>
</comment>
<dbReference type="GO" id="GO:0000156">
    <property type="term" value="F:phosphorelay response regulator activity"/>
    <property type="evidence" value="ECO:0007669"/>
    <property type="project" value="InterPro"/>
</dbReference>
<sequence>MKTRKKVTVLIIDDSLLFRETLARAIGQDLGIEVVGTASDPFDARDKIIELQPDVLTLDVEMPKMNGIEFLKRLMPQYPLPVVVVSAVSSNVFDALKAGAVDFVTKPEAKNPSSMNTFFNELIVKIKIASTAQISLMKNYYNSQQINTDIRNRRGDPIIAIGASTGGTEAIFQIIKSFPRNMPGIVVTQHMPPKFTKMYADRLNQSCLMEVKEAENGDAVKEGRVLIAPGDFHMSIAKDKNSFYVRCIKGDKVNGHCPSVDVLFDSVAECAGKDAIGVILTGMGYDGAKGLLKMKRKNAFTIGQDEKSSVVYGMPMVAFNIGAVTKQLTLNKIPEVICSYISTKYR</sequence>
<feature type="modified residue" description="4-aspartylphosphate" evidence="3 5">
    <location>
        <position position="59"/>
    </location>
</feature>
<keyword evidence="9" id="KW-1185">Reference proteome</keyword>
<evidence type="ECO:0000256" key="4">
    <source>
        <dbReference type="PROSITE-ProRule" id="PRU00050"/>
    </source>
</evidence>
<keyword evidence="2 3" id="KW-0145">Chemotaxis</keyword>
<comment type="caution">
    <text evidence="8">The sequence shown here is derived from an EMBL/GenBank/DDBJ whole genome shotgun (WGS) entry which is preliminary data.</text>
</comment>
<evidence type="ECO:0000313" key="8">
    <source>
        <dbReference type="EMBL" id="MBV7273573.1"/>
    </source>
</evidence>
<keyword evidence="3 5" id="KW-0597">Phosphoprotein</keyword>
<evidence type="ECO:0000259" key="6">
    <source>
        <dbReference type="PROSITE" id="PS50110"/>
    </source>
</evidence>
<dbReference type="NCBIfam" id="NF009206">
    <property type="entry name" value="PRK12555.1"/>
    <property type="match status" value="1"/>
</dbReference>
<comment type="catalytic activity">
    <reaction evidence="3">
        <text>L-glutaminyl-[protein] + H2O = L-glutamyl-[protein] + NH4(+)</text>
        <dbReference type="Rhea" id="RHEA:16441"/>
        <dbReference type="Rhea" id="RHEA-COMP:10207"/>
        <dbReference type="Rhea" id="RHEA-COMP:10208"/>
        <dbReference type="ChEBI" id="CHEBI:15377"/>
        <dbReference type="ChEBI" id="CHEBI:28938"/>
        <dbReference type="ChEBI" id="CHEBI:29973"/>
        <dbReference type="ChEBI" id="CHEBI:30011"/>
        <dbReference type="EC" id="3.5.1.44"/>
    </reaction>
</comment>
<dbReference type="InterPro" id="IPR001789">
    <property type="entry name" value="Sig_transdc_resp-reg_receiver"/>
</dbReference>
<evidence type="ECO:0000313" key="9">
    <source>
        <dbReference type="Proteomes" id="UP000694308"/>
    </source>
</evidence>
<dbReference type="GO" id="GO:0005737">
    <property type="term" value="C:cytoplasm"/>
    <property type="evidence" value="ECO:0007669"/>
    <property type="project" value="UniProtKB-SubCell"/>
</dbReference>
<organism evidence="8 9">
    <name type="scientific">Clostridium thailandense</name>
    <dbReference type="NCBI Taxonomy" id="2794346"/>
    <lineage>
        <taxon>Bacteria</taxon>
        <taxon>Bacillati</taxon>
        <taxon>Bacillota</taxon>
        <taxon>Clostridia</taxon>
        <taxon>Eubacteriales</taxon>
        <taxon>Clostridiaceae</taxon>
        <taxon>Clostridium</taxon>
    </lineage>
</organism>
<dbReference type="InterPro" id="IPR000673">
    <property type="entry name" value="Sig_transdc_resp-reg_Me-estase"/>
</dbReference>